<evidence type="ECO:0008006" key="3">
    <source>
        <dbReference type="Google" id="ProtNLM"/>
    </source>
</evidence>
<proteinExistence type="predicted"/>
<dbReference type="Proteomes" id="UP001465976">
    <property type="component" value="Unassembled WGS sequence"/>
</dbReference>
<dbReference type="InterPro" id="IPR027417">
    <property type="entry name" value="P-loop_NTPase"/>
</dbReference>
<evidence type="ECO:0000313" key="2">
    <source>
        <dbReference type="Proteomes" id="UP001465976"/>
    </source>
</evidence>
<gene>
    <name evidence="1" type="ORF">V5O48_010277</name>
</gene>
<organism evidence="1 2">
    <name type="scientific">Marasmius crinis-equi</name>
    <dbReference type="NCBI Taxonomy" id="585013"/>
    <lineage>
        <taxon>Eukaryota</taxon>
        <taxon>Fungi</taxon>
        <taxon>Dikarya</taxon>
        <taxon>Basidiomycota</taxon>
        <taxon>Agaricomycotina</taxon>
        <taxon>Agaricomycetes</taxon>
        <taxon>Agaricomycetidae</taxon>
        <taxon>Agaricales</taxon>
        <taxon>Marasmiineae</taxon>
        <taxon>Marasmiaceae</taxon>
        <taxon>Marasmius</taxon>
    </lineage>
</organism>
<evidence type="ECO:0000313" key="1">
    <source>
        <dbReference type="EMBL" id="KAL0571676.1"/>
    </source>
</evidence>
<dbReference type="EMBL" id="JBAHYK010000731">
    <property type="protein sequence ID" value="KAL0571676.1"/>
    <property type="molecule type" value="Genomic_DNA"/>
</dbReference>
<name>A0ABR3F8V1_9AGAR</name>
<dbReference type="PANTHER" id="PTHR48312">
    <property type="match status" value="1"/>
</dbReference>
<comment type="caution">
    <text evidence="1">The sequence shown here is derived from an EMBL/GenBank/DDBJ whole genome shotgun (WGS) entry which is preliminary data.</text>
</comment>
<sequence>MDTQPHRIYVLAHTRSASHLFYQLLSQHPSTQATQPRFCGYAYCLGSDNQAPSASAEKWLDAFGVTEEEASEISWQKTLDELQQKVADAESEGKHFLTMDHPYHLITSSSINSLMNLRRETKPAPTITDRKLDLGGIRESATADLAPHSNPTLLPDRFLFSFTPIIVIRHPARAIPSYLRAYRRIAPESSHPDFTVAAAFLPERLVFDAFKSFEESKALAEGRAARVPIVVDGDKLLQDSQGQMKKVCEALGLDEGQISYTWDRPGLEENTKVAEAFFGTINSSTGIFPAEKSAAPLDMQEEVKTWAKEWDISTAQTLEEKVRAAMEDYEYLSQYSL</sequence>
<reference evidence="1 2" key="1">
    <citation type="submission" date="2024-02" db="EMBL/GenBank/DDBJ databases">
        <title>A draft genome for the cacao thread blight pathogen Marasmius crinis-equi.</title>
        <authorList>
            <person name="Cohen S.P."/>
            <person name="Baruah I.K."/>
            <person name="Amoako-Attah I."/>
            <person name="Bukari Y."/>
            <person name="Meinhardt L.W."/>
            <person name="Bailey B.A."/>
        </authorList>
    </citation>
    <scope>NUCLEOTIDE SEQUENCE [LARGE SCALE GENOMIC DNA]</scope>
    <source>
        <strain evidence="1 2">GH-76</strain>
    </source>
</reference>
<keyword evidence="2" id="KW-1185">Reference proteome</keyword>
<dbReference type="PANTHER" id="PTHR48312:SF1">
    <property type="entry name" value="SULFOTRANSFERASE"/>
    <property type="match status" value="1"/>
</dbReference>
<dbReference type="SUPFAM" id="SSF52540">
    <property type="entry name" value="P-loop containing nucleoside triphosphate hydrolases"/>
    <property type="match status" value="1"/>
</dbReference>
<accession>A0ABR3F8V1</accession>
<dbReference type="Pfam" id="PF13469">
    <property type="entry name" value="Sulfotransfer_3"/>
    <property type="match status" value="1"/>
</dbReference>
<protein>
    <recommendedName>
        <fullName evidence="3">Sulfotransferase domain-containing protein</fullName>
    </recommendedName>
</protein>
<dbReference type="Gene3D" id="3.40.50.300">
    <property type="entry name" value="P-loop containing nucleotide triphosphate hydrolases"/>
    <property type="match status" value="1"/>
</dbReference>